<name>A0A662YMW6_ACIRT</name>
<dbReference type="InterPro" id="IPR038801">
    <property type="entry name" value="TAF1C"/>
</dbReference>
<sequence>MNNKFPVVQFPRLYNNGPPRKKPSSIPSVDGWGEYGHVMTIGTAQSRGADLKFEAQHSLKGEKWKPVEPVAVPLLSPNSACKVSTVTPADLTTKGKIIRRIGEHESLKGALDFTEHMSNFYLDNYDDAFSAMGGLLEEHLYFGDGSLKGRIRETTIGVSQLNKFLENMKYKTLNKIRHETENLHFNAQSSWRWCDFTAHPRVVTYADRSGVDLTDMRSPENQSQALFSIGEASECSKGERVILPKYLSDVNAYHYLITTQYSAYIVDERFPCLPVMKWEHMLESPPMFSQVLPGEPWNRSNKVLLATQRSQELLMLQYSGGTQLACQSLAPPRKLSSPPDCLKHLPVQIPHREDAVNERLGSHGAGLTALYHHRAPESLCVLQLSQAGDIFYQMLRHEKNPDEIAARNTETESSNKEPEENTGATQKSSVEQQVETVAIENILESDEEQGASHQLEIVVNDPEEQTDLGAQTEPQSGSPQFTQESGSHLGDDDNQPSTETCHLDETVIPSRTALAKWKTWLKTFFKKQHKLPKEKKSLRIYNAKRIPNYRPTLENTIYCDVREKMKVAVKERKVLSSSTTQLHPLEIVTVPDPVDPSFWTDELSERLTASWEGRWSSWWEDKLGLNRDQKIEALRRKRKQQKQARARKRRGLSQSFTSSASYQSDLSDFSDFSGWSSAASSAGEASGPSSLPDTDTTSLSYSTQRSSLRAGTVATDNPAAVSDQETVCSRPSSIKAFPSLELPRIGTPRDLKRKTQDCLAALSEPQNSVEQDEDDCWSFPLASSSQRSSIPKSSQTNRLVIPSSQGSMMSSQPRKKKSRMGF</sequence>
<accession>A0A662YMW6</accession>
<dbReference type="PANTHER" id="PTHR15319">
    <property type="entry name" value="TATA BOX-BINDING PROTEIN ASSOCIATED FACTOR RNA POLYMERASE I SUBUNIT C"/>
    <property type="match status" value="1"/>
</dbReference>
<evidence type="ECO:0000256" key="1">
    <source>
        <dbReference type="SAM" id="MobiDB-lite"/>
    </source>
</evidence>
<feature type="region of interest" description="Disordered" evidence="1">
    <location>
        <begin position="677"/>
        <end position="727"/>
    </location>
</feature>
<comment type="caution">
    <text evidence="4">The sequence shown here is derived from an EMBL/GenBank/DDBJ whole genome shotgun (WGS) entry which is preliminary data.</text>
</comment>
<dbReference type="GO" id="GO:0001164">
    <property type="term" value="F:RNA polymerase I core promoter sequence-specific DNA binding"/>
    <property type="evidence" value="ECO:0007669"/>
    <property type="project" value="TreeGrafter"/>
</dbReference>
<proteinExistence type="predicted"/>
<feature type="region of interest" description="Disordered" evidence="1">
    <location>
        <begin position="466"/>
        <end position="504"/>
    </location>
</feature>
<dbReference type="GO" id="GO:0001650">
    <property type="term" value="C:fibrillar center"/>
    <property type="evidence" value="ECO:0007669"/>
    <property type="project" value="TreeGrafter"/>
</dbReference>
<dbReference type="Pfam" id="PF20641">
    <property type="entry name" value="TAF1C_beta-prop"/>
    <property type="match status" value="1"/>
</dbReference>
<evidence type="ECO:0000313" key="5">
    <source>
        <dbReference type="Proteomes" id="UP000289886"/>
    </source>
</evidence>
<feature type="compositionally biased region" description="Polar residues" evidence="1">
    <location>
        <begin position="422"/>
        <end position="432"/>
    </location>
</feature>
<feature type="region of interest" description="Disordered" evidence="1">
    <location>
        <begin position="764"/>
        <end position="822"/>
    </location>
</feature>
<dbReference type="PANTHER" id="PTHR15319:SF1">
    <property type="entry name" value="TATA BOX-BINDING PROTEIN-ASSOCIATED FACTOR RNA POLYMERASE I SUBUNIT C"/>
    <property type="match status" value="1"/>
</dbReference>
<feature type="region of interest" description="Disordered" evidence="1">
    <location>
        <begin position="635"/>
        <end position="656"/>
    </location>
</feature>
<feature type="domain" description="TAF1C helical bundle" evidence="3">
    <location>
        <begin position="489"/>
        <end position="659"/>
    </location>
</feature>
<feature type="compositionally biased region" description="Low complexity" evidence="1">
    <location>
        <begin position="802"/>
        <end position="812"/>
    </location>
</feature>
<feature type="domain" description="TAF1C beta-propeller" evidence="2">
    <location>
        <begin position="171"/>
        <end position="248"/>
    </location>
</feature>
<feature type="domain" description="TAF1C helical bundle" evidence="3">
    <location>
        <begin position="356"/>
        <end position="424"/>
    </location>
</feature>
<feature type="compositionally biased region" description="Basic residues" evidence="1">
    <location>
        <begin position="635"/>
        <end position="651"/>
    </location>
</feature>
<dbReference type="InterPro" id="IPR049087">
    <property type="entry name" value="TAF1C_beta-prop"/>
</dbReference>
<feature type="compositionally biased region" description="Polar residues" evidence="1">
    <location>
        <begin position="468"/>
        <end position="486"/>
    </location>
</feature>
<protein>
    <submittedName>
        <fullName evidence="4">TATA box-binding protein-associated factor, RNA polymerase I, subunit C</fullName>
    </submittedName>
</protein>
<evidence type="ECO:0000259" key="2">
    <source>
        <dbReference type="Pfam" id="PF20641"/>
    </source>
</evidence>
<feature type="compositionally biased region" description="Low complexity" evidence="1">
    <location>
        <begin position="677"/>
        <end position="703"/>
    </location>
</feature>
<reference evidence="4 5" key="1">
    <citation type="submission" date="2019-01" db="EMBL/GenBank/DDBJ databases">
        <title>Draft Genome and Complete Hox-Cluster Characterization of the Sterlet Sturgeon (Acipenser ruthenus).</title>
        <authorList>
            <person name="Wei Q."/>
        </authorList>
    </citation>
    <scope>NUCLEOTIDE SEQUENCE [LARGE SCALE GENOMIC DNA]</scope>
    <source>
        <strain evidence="4">WHYD16114868_AA</strain>
        <tissue evidence="4">Blood</tissue>
    </source>
</reference>
<keyword evidence="5" id="KW-1185">Reference proteome</keyword>
<dbReference type="EMBL" id="SCEB01001244">
    <property type="protein sequence ID" value="RXM97131.1"/>
    <property type="molecule type" value="Genomic_DNA"/>
</dbReference>
<feature type="compositionally biased region" description="Low complexity" evidence="1">
    <location>
        <begin position="783"/>
        <end position="794"/>
    </location>
</feature>
<feature type="region of interest" description="Disordered" evidence="1">
    <location>
        <begin position="407"/>
        <end position="432"/>
    </location>
</feature>
<organism evidence="4 5">
    <name type="scientific">Acipenser ruthenus</name>
    <name type="common">Sterlet sturgeon</name>
    <dbReference type="NCBI Taxonomy" id="7906"/>
    <lineage>
        <taxon>Eukaryota</taxon>
        <taxon>Metazoa</taxon>
        <taxon>Chordata</taxon>
        <taxon>Craniata</taxon>
        <taxon>Vertebrata</taxon>
        <taxon>Euteleostomi</taxon>
        <taxon>Actinopterygii</taxon>
        <taxon>Chondrostei</taxon>
        <taxon>Acipenseriformes</taxon>
        <taxon>Acipenseridae</taxon>
        <taxon>Acipenser</taxon>
    </lineage>
</organism>
<gene>
    <name evidence="4" type="ORF">EOD39_14808</name>
</gene>
<evidence type="ECO:0000313" key="4">
    <source>
        <dbReference type="EMBL" id="RXM97131.1"/>
    </source>
</evidence>
<feature type="compositionally biased region" description="Basic residues" evidence="1">
    <location>
        <begin position="813"/>
        <end position="822"/>
    </location>
</feature>
<dbReference type="Proteomes" id="UP000289886">
    <property type="component" value="Unassembled WGS sequence"/>
</dbReference>
<feature type="compositionally biased region" description="Basic and acidic residues" evidence="1">
    <location>
        <begin position="407"/>
        <end position="419"/>
    </location>
</feature>
<dbReference type="Pfam" id="PF20642">
    <property type="entry name" value="TAF1C_HB"/>
    <property type="match status" value="2"/>
</dbReference>
<dbReference type="InterPro" id="IPR049090">
    <property type="entry name" value="TAF1C_HB"/>
</dbReference>
<dbReference type="AlphaFoldDB" id="A0A662YMW6"/>
<evidence type="ECO:0000259" key="3">
    <source>
        <dbReference type="Pfam" id="PF20642"/>
    </source>
</evidence>